<dbReference type="Pfam" id="PF13783">
    <property type="entry name" value="DUF4177"/>
    <property type="match status" value="1"/>
</dbReference>
<dbReference type="AlphaFoldDB" id="A0A150JUQ6"/>
<reference evidence="2" key="1">
    <citation type="submission" date="2016-01" db="EMBL/GenBank/DDBJ databases">
        <authorList>
            <person name="Mitreva M."/>
            <person name="Pepin K.H."/>
            <person name="Mihindukulasuriya K.A."/>
            <person name="Fulton R."/>
            <person name="Fronick C."/>
            <person name="O'Laughlin M."/>
            <person name="Miner T."/>
            <person name="Herter B."/>
            <person name="Rosa B.A."/>
            <person name="Cordes M."/>
            <person name="Tomlinson C."/>
            <person name="Wollam A."/>
            <person name="Palsikar V.B."/>
            <person name="Mardis E.R."/>
            <person name="Wilson R.K."/>
        </authorList>
    </citation>
    <scope>NUCLEOTIDE SEQUENCE [LARGE SCALE GENOMIC DNA]</scope>
    <source>
        <strain evidence="2">GED7749B</strain>
    </source>
</reference>
<protein>
    <submittedName>
        <fullName evidence="1">Uncharacterized protein</fullName>
    </submittedName>
</protein>
<dbReference type="EMBL" id="LRPN01000038">
    <property type="protein sequence ID" value="KWZ83361.1"/>
    <property type="molecule type" value="Genomic_DNA"/>
</dbReference>
<dbReference type="PATRIC" id="fig|1398.22.peg.1279"/>
<proteinExistence type="predicted"/>
<dbReference type="Proteomes" id="UP000070376">
    <property type="component" value="Unassembled WGS sequence"/>
</dbReference>
<comment type="caution">
    <text evidence="1">The sequence shown here is derived from an EMBL/GenBank/DDBJ whole genome shotgun (WGS) entry which is preliminary data.</text>
</comment>
<dbReference type="InterPro" id="IPR025234">
    <property type="entry name" value="YjzH-like"/>
</dbReference>
<accession>A0A150JUQ6</accession>
<dbReference type="GeneID" id="93258291"/>
<dbReference type="RefSeq" id="WP_041819503.1">
    <property type="nucleotide sequence ID" value="NZ_CABJCT010000014.1"/>
</dbReference>
<evidence type="ECO:0000313" key="1">
    <source>
        <dbReference type="EMBL" id="KWZ83361.1"/>
    </source>
</evidence>
<sequence length="65" mass="7693">MYRYKFVKIKINRWKGQPEVDYRQIIEENASEGWGLVQIFAPPISGFGAADHFELIFEKYIENPN</sequence>
<evidence type="ECO:0000313" key="2">
    <source>
        <dbReference type="Proteomes" id="UP000070376"/>
    </source>
</evidence>
<organism evidence="1 2">
    <name type="scientific">Heyndrickxia coagulans</name>
    <name type="common">Weizmannia coagulans</name>
    <dbReference type="NCBI Taxonomy" id="1398"/>
    <lineage>
        <taxon>Bacteria</taxon>
        <taxon>Bacillati</taxon>
        <taxon>Bacillota</taxon>
        <taxon>Bacilli</taxon>
        <taxon>Bacillales</taxon>
        <taxon>Bacillaceae</taxon>
        <taxon>Heyndrickxia</taxon>
    </lineage>
</organism>
<name>A0A150JUQ6_HEYCO</name>
<gene>
    <name evidence="1" type="ORF">HMPREF3213_01264</name>
</gene>